<dbReference type="SUPFAM" id="SSF53098">
    <property type="entry name" value="Ribonuclease H-like"/>
    <property type="match status" value="1"/>
</dbReference>
<gene>
    <name evidence="13" type="ORF">XA3_15060</name>
</gene>
<feature type="domain" description="Ribonuclease H1 N-terminal" evidence="11">
    <location>
        <begin position="3"/>
        <end position="46"/>
    </location>
</feature>
<keyword evidence="14" id="KW-1185">Reference proteome</keyword>
<dbReference type="EC" id="3.1.26.4" evidence="4"/>
<dbReference type="Pfam" id="PF01693">
    <property type="entry name" value="Cauli_VI"/>
    <property type="match status" value="1"/>
</dbReference>
<comment type="cofactor">
    <cofactor evidence="1">
        <name>Mg(2+)</name>
        <dbReference type="ChEBI" id="CHEBI:18420"/>
    </cofactor>
</comment>
<dbReference type="InterPro" id="IPR036397">
    <property type="entry name" value="RNaseH_sf"/>
</dbReference>
<organism evidence="13 14">
    <name type="scientific">Xylocopilactobacillus apicola</name>
    <dbReference type="NCBI Taxonomy" id="2932184"/>
    <lineage>
        <taxon>Bacteria</taxon>
        <taxon>Bacillati</taxon>
        <taxon>Bacillota</taxon>
        <taxon>Bacilli</taxon>
        <taxon>Lactobacillales</taxon>
        <taxon>Lactobacillaceae</taxon>
        <taxon>Xylocopilactobacillus</taxon>
    </lineage>
</organism>
<reference evidence="13 14" key="1">
    <citation type="journal article" date="2023" name="Microbiol. Spectr.">
        <title>Symbiosis of Carpenter Bees with Uncharacterized Lactic Acid Bacteria Showing NAD Auxotrophy.</title>
        <authorList>
            <person name="Kawasaki S."/>
            <person name="Ozawa K."/>
            <person name="Mori T."/>
            <person name="Yamamoto A."/>
            <person name="Ito M."/>
            <person name="Ohkuma M."/>
            <person name="Sakamoto M."/>
            <person name="Matsutani M."/>
        </authorList>
    </citation>
    <scope>NUCLEOTIDE SEQUENCE [LARGE SCALE GENOMIC DNA]</scope>
    <source>
        <strain evidence="13 14">XA3</strain>
    </source>
</reference>
<accession>A0AAU9DBY7</accession>
<evidence type="ECO:0000256" key="5">
    <source>
        <dbReference type="ARBA" id="ARBA00017721"/>
    </source>
</evidence>
<dbReference type="Pfam" id="PF19034">
    <property type="entry name" value="RnlA-toxin_DBD"/>
    <property type="match status" value="1"/>
</dbReference>
<dbReference type="Gene3D" id="6.10.250.2650">
    <property type="match status" value="1"/>
</dbReference>
<dbReference type="Gene3D" id="3.30.420.10">
    <property type="entry name" value="Ribonuclease H-like superfamily/Ribonuclease H"/>
    <property type="match status" value="1"/>
</dbReference>
<evidence type="ECO:0000256" key="10">
    <source>
        <dbReference type="ARBA" id="ARBA00022842"/>
    </source>
</evidence>
<dbReference type="InterPro" id="IPR037056">
    <property type="entry name" value="RNase_H1_N_sf"/>
</dbReference>
<keyword evidence="7" id="KW-0479">Metal-binding</keyword>
<sequence length="488" mass="56376">MKKFYAVYQGRRPGIYDNWPDAEKQVKGFSNGDYRGFNDLISAKEYLKKCHASPVISVEDALDLMDLTKEQTFDEVFAFTNGGYDRTNNVCAWGAILLTRKLNGKLEQNNFSHVIDQAQIQVSSLAGEIQAAISAIGWAVKQNYKSITIFYSYPGLGNWATGVWRPLKAESKKYVEFLSLQPTDFKINFRKLPARSRFKYRVQVKQLAQAALVNQSARTNSDGSVYFNYVGEGWLKEIISYLTELQSPMNLKVEEVKLKNSTLKRTLTFADQRIVITSYLKGSIYVQGDPAQFLMSLVVSIIVSHIQSTSEIVEVLNDYYANMTTQQEVDNEFKAVFPHVNSKNMTDEVLATIKNIAYNLNFKGVKPDYSDLLFPLFRIADYLLNQQVRKYYPTAVQKKRYVNYGQIFNIGAKGKSVTIKKKFLDQINWNKEQKALYCEIYRDYYYLRNQLFHFPSNPEIVLFYDSIYEVKRILRAGALVIDRYYELF</sequence>
<dbReference type="InterPro" id="IPR011320">
    <property type="entry name" value="RNase_H1_N"/>
</dbReference>
<evidence type="ECO:0000256" key="9">
    <source>
        <dbReference type="ARBA" id="ARBA00022801"/>
    </source>
</evidence>
<evidence type="ECO:0000256" key="6">
    <source>
        <dbReference type="ARBA" id="ARBA00022722"/>
    </source>
</evidence>
<comment type="similarity">
    <text evidence="3">Belongs to the RNase H family.</text>
</comment>
<protein>
    <recommendedName>
        <fullName evidence="5">Ribonuclease H</fullName>
        <ecNumber evidence="4">3.1.26.4</ecNumber>
    </recommendedName>
</protein>
<keyword evidence="6" id="KW-0540">Nuclease</keyword>
<dbReference type="GO" id="GO:0046872">
    <property type="term" value="F:metal ion binding"/>
    <property type="evidence" value="ECO:0007669"/>
    <property type="project" value="UniProtKB-KW"/>
</dbReference>
<dbReference type="Gene3D" id="3.40.970.10">
    <property type="entry name" value="Ribonuclease H1, N-terminal domain"/>
    <property type="match status" value="1"/>
</dbReference>
<evidence type="ECO:0000256" key="2">
    <source>
        <dbReference type="ARBA" id="ARBA00004065"/>
    </source>
</evidence>
<proteinExistence type="inferred from homology"/>
<keyword evidence="8" id="KW-0255">Endonuclease</keyword>
<dbReference type="RefSeq" id="WP_317634877.1">
    <property type="nucleotide sequence ID" value="NZ_AP026802.1"/>
</dbReference>
<evidence type="ECO:0000313" key="13">
    <source>
        <dbReference type="EMBL" id="BDR59065.1"/>
    </source>
</evidence>
<dbReference type="KEGG" id="xap:XA3_15060"/>
<evidence type="ECO:0000256" key="4">
    <source>
        <dbReference type="ARBA" id="ARBA00012180"/>
    </source>
</evidence>
<evidence type="ECO:0000313" key="14">
    <source>
        <dbReference type="Proteomes" id="UP001321861"/>
    </source>
</evidence>
<evidence type="ECO:0000259" key="12">
    <source>
        <dbReference type="Pfam" id="PF19034"/>
    </source>
</evidence>
<keyword evidence="10" id="KW-0460">Magnesium</keyword>
<dbReference type="SUPFAM" id="SSF55658">
    <property type="entry name" value="L9 N-domain-like"/>
    <property type="match status" value="1"/>
</dbReference>
<comment type="function">
    <text evidence="2">Endonuclease that specifically degrades the RNA of RNA-DNA hybrids.</text>
</comment>
<dbReference type="FunFam" id="3.40.970.10:FF:000002">
    <property type="entry name" value="Ribonuclease H"/>
    <property type="match status" value="1"/>
</dbReference>
<dbReference type="InterPro" id="IPR012337">
    <property type="entry name" value="RNaseH-like_sf"/>
</dbReference>
<evidence type="ECO:0000256" key="1">
    <source>
        <dbReference type="ARBA" id="ARBA00001946"/>
    </source>
</evidence>
<dbReference type="InterPro" id="IPR043994">
    <property type="entry name" value="RnlA/LsoA-toxin_DBD"/>
</dbReference>
<dbReference type="GO" id="GO:0004523">
    <property type="term" value="F:RNA-DNA hybrid ribonuclease activity"/>
    <property type="evidence" value="ECO:0007669"/>
    <property type="project" value="UniProtKB-EC"/>
</dbReference>
<evidence type="ECO:0000256" key="3">
    <source>
        <dbReference type="ARBA" id="ARBA00005300"/>
    </source>
</evidence>
<keyword evidence="9" id="KW-0378">Hydrolase</keyword>
<evidence type="ECO:0000256" key="7">
    <source>
        <dbReference type="ARBA" id="ARBA00022723"/>
    </source>
</evidence>
<name>A0AAU9DBY7_9LACO</name>
<dbReference type="InterPro" id="IPR009027">
    <property type="entry name" value="Ribosomal_bL9/RNase_H1_N"/>
</dbReference>
<evidence type="ECO:0000259" key="11">
    <source>
        <dbReference type="Pfam" id="PF01693"/>
    </source>
</evidence>
<dbReference type="Proteomes" id="UP001321861">
    <property type="component" value="Chromosome"/>
</dbReference>
<dbReference type="GO" id="GO:0003676">
    <property type="term" value="F:nucleic acid binding"/>
    <property type="evidence" value="ECO:0007669"/>
    <property type="project" value="InterPro"/>
</dbReference>
<dbReference type="EMBL" id="AP026802">
    <property type="protein sequence ID" value="BDR59065.1"/>
    <property type="molecule type" value="Genomic_DNA"/>
</dbReference>
<evidence type="ECO:0000256" key="8">
    <source>
        <dbReference type="ARBA" id="ARBA00022759"/>
    </source>
</evidence>
<feature type="domain" description="Bacterial toxin RNase RnlA/LsoA DBD" evidence="12">
    <location>
        <begin position="327"/>
        <end position="454"/>
    </location>
</feature>
<dbReference type="AlphaFoldDB" id="A0AAU9DBY7"/>